<feature type="binding site" evidence="4">
    <location>
        <begin position="107"/>
        <end position="110"/>
    </location>
    <ligand>
        <name>substrate</name>
    </ligand>
</feature>
<comment type="cofactor">
    <cofactor evidence="7">
        <name>Mn(2+)</name>
        <dbReference type="ChEBI" id="CHEBI:29035"/>
    </cofactor>
</comment>
<keyword evidence="1 7" id="KW-0547">Nucleotide-binding</keyword>
<feature type="non-terminal residue" evidence="10">
    <location>
        <position position="205"/>
    </location>
</feature>
<keyword evidence="11" id="KW-1185">Reference proteome</keyword>
<evidence type="ECO:0000256" key="6">
    <source>
        <dbReference type="PROSITE-ProRule" id="PRU00464"/>
    </source>
</evidence>
<feature type="site" description="Important for induction of apoptosis" evidence="5">
    <location>
        <position position="137"/>
    </location>
</feature>
<feature type="binding site" evidence="4">
    <location>
        <position position="38"/>
    </location>
    <ligand>
        <name>substrate</name>
    </ligand>
</feature>
<dbReference type="Pfam" id="PF01230">
    <property type="entry name" value="HIT"/>
    <property type="match status" value="1"/>
</dbReference>
<evidence type="ECO:0000256" key="1">
    <source>
        <dbReference type="ARBA" id="ARBA00022741"/>
    </source>
</evidence>
<feature type="binding site" evidence="4">
    <location>
        <position position="116"/>
    </location>
    <ligand>
        <name>substrate</name>
    </ligand>
</feature>
<feature type="domain" description="HIT" evidence="9">
    <location>
        <begin position="13"/>
        <end position="127"/>
    </location>
</feature>
<dbReference type="GO" id="GO:0000166">
    <property type="term" value="F:nucleotide binding"/>
    <property type="evidence" value="ECO:0007669"/>
    <property type="project" value="UniProtKB-KW"/>
</dbReference>
<dbReference type="InterPro" id="IPR036265">
    <property type="entry name" value="HIT-like_sf"/>
</dbReference>
<dbReference type="PROSITE" id="PS00892">
    <property type="entry name" value="HIT_1"/>
    <property type="match status" value="1"/>
</dbReference>
<dbReference type="EC" id="3.6.1.29" evidence="7"/>
<dbReference type="AlphaFoldDB" id="A0AA40EET5"/>
<protein>
    <recommendedName>
        <fullName evidence="7">Bis(5'-adenosyl)-triphosphatase</fullName>
        <ecNumber evidence="7">3.6.1.29</ecNumber>
    </recommendedName>
</protein>
<dbReference type="Proteomes" id="UP001172159">
    <property type="component" value="Unassembled WGS sequence"/>
</dbReference>
<dbReference type="SUPFAM" id="SSF54197">
    <property type="entry name" value="HIT-like"/>
    <property type="match status" value="1"/>
</dbReference>
<dbReference type="PANTHER" id="PTHR46243">
    <property type="entry name" value="BIS(5'-ADENOSYL)-TRIPHOSPHATASE"/>
    <property type="match status" value="1"/>
</dbReference>
<evidence type="ECO:0000256" key="5">
    <source>
        <dbReference type="PIRSR" id="PIRSR639383-3"/>
    </source>
</evidence>
<evidence type="ECO:0000313" key="11">
    <source>
        <dbReference type="Proteomes" id="UP001172159"/>
    </source>
</evidence>
<proteinExistence type="predicted"/>
<dbReference type="GO" id="GO:0047710">
    <property type="term" value="F:bis(5'-adenosyl)-triphosphatase activity"/>
    <property type="evidence" value="ECO:0007669"/>
    <property type="project" value="UniProtKB-UniRule"/>
</dbReference>
<gene>
    <name evidence="10" type="ORF">B0T21DRAFT_290065</name>
</gene>
<evidence type="ECO:0000256" key="4">
    <source>
        <dbReference type="PIRSR" id="PIRSR639383-2"/>
    </source>
</evidence>
<reference evidence="10" key="1">
    <citation type="submission" date="2023-06" db="EMBL/GenBank/DDBJ databases">
        <title>Genome-scale phylogeny and comparative genomics of the fungal order Sordariales.</title>
        <authorList>
            <consortium name="Lawrence Berkeley National Laboratory"/>
            <person name="Hensen N."/>
            <person name="Bonometti L."/>
            <person name="Westerberg I."/>
            <person name="Brannstrom I.O."/>
            <person name="Guillou S."/>
            <person name="Cros-Aarteil S."/>
            <person name="Calhoun S."/>
            <person name="Haridas S."/>
            <person name="Kuo A."/>
            <person name="Mondo S."/>
            <person name="Pangilinan J."/>
            <person name="Riley R."/>
            <person name="Labutti K."/>
            <person name="Andreopoulos B."/>
            <person name="Lipzen A."/>
            <person name="Chen C."/>
            <person name="Yanf M."/>
            <person name="Daum C."/>
            <person name="Ng V."/>
            <person name="Clum A."/>
            <person name="Steindorff A."/>
            <person name="Ohm R."/>
            <person name="Martin F."/>
            <person name="Silar P."/>
            <person name="Natvig D."/>
            <person name="Lalanne C."/>
            <person name="Gautier V."/>
            <person name="Ament-Velasquez S.L."/>
            <person name="Kruys A."/>
            <person name="Hutchinson M.I."/>
            <person name="Powell A.J."/>
            <person name="Barry K."/>
            <person name="Miller A.N."/>
            <person name="Grigoriev I.V."/>
            <person name="Debuchy R."/>
            <person name="Gladieux P."/>
            <person name="Thoren M.H."/>
            <person name="Johannesson H."/>
        </authorList>
    </citation>
    <scope>NUCLEOTIDE SEQUENCE</scope>
    <source>
        <strain evidence="10">CBS 540.89</strain>
    </source>
</reference>
<evidence type="ECO:0000256" key="3">
    <source>
        <dbReference type="PIRSR" id="PIRSR639383-1"/>
    </source>
</evidence>
<feature type="binding site" evidence="4">
    <location>
        <position position="101"/>
    </location>
    <ligand>
        <name>substrate</name>
    </ligand>
</feature>
<evidence type="ECO:0000313" key="10">
    <source>
        <dbReference type="EMBL" id="KAK0735772.1"/>
    </source>
</evidence>
<comment type="catalytic activity">
    <reaction evidence="7">
        <text>P(1),P(3)-bis(5'-adenosyl) triphosphate + H2O = AMP + ADP + 2 H(+)</text>
        <dbReference type="Rhea" id="RHEA:13893"/>
        <dbReference type="ChEBI" id="CHEBI:15377"/>
        <dbReference type="ChEBI" id="CHEBI:15378"/>
        <dbReference type="ChEBI" id="CHEBI:58529"/>
        <dbReference type="ChEBI" id="CHEBI:456215"/>
        <dbReference type="ChEBI" id="CHEBI:456216"/>
        <dbReference type="EC" id="3.6.1.29"/>
    </reaction>
</comment>
<keyword evidence="2 7" id="KW-0378">Hydrolase</keyword>
<accession>A0AA40EET5</accession>
<sequence length="205" mass="22777">MSTTTPPSLSPEKPILFGPFEVTSQVFLLTPFSFSLVNLKPLLPGHVLVCPLSPHKRLTDLSPPELLDLWQTVQKVQLMLARHYFPAPHSPEQGSFNIAVQDGSEAGQTVPHVHVHVIPRIRGVTEKDNAGAGDELYERMAGEDGNVGGALWDRVRERDVRRDGEGKRPVPSGRFDRIEDRERQARGLGDMQAEAAVYRGILEEM</sequence>
<comment type="caution">
    <text evidence="10">The sequence shown here is derived from an EMBL/GenBank/DDBJ whole genome shotgun (WGS) entry which is preliminary data.</text>
</comment>
<organism evidence="10 11">
    <name type="scientific">Apiosordaria backusii</name>
    <dbReference type="NCBI Taxonomy" id="314023"/>
    <lineage>
        <taxon>Eukaryota</taxon>
        <taxon>Fungi</taxon>
        <taxon>Dikarya</taxon>
        <taxon>Ascomycota</taxon>
        <taxon>Pezizomycotina</taxon>
        <taxon>Sordariomycetes</taxon>
        <taxon>Sordariomycetidae</taxon>
        <taxon>Sordariales</taxon>
        <taxon>Lasiosphaeriaceae</taxon>
        <taxon>Apiosordaria</taxon>
    </lineage>
</organism>
<dbReference type="InterPro" id="IPR011146">
    <property type="entry name" value="HIT-like"/>
</dbReference>
<dbReference type="Gene3D" id="3.30.428.10">
    <property type="entry name" value="HIT-like"/>
    <property type="match status" value="1"/>
</dbReference>
<dbReference type="CDD" id="cd01275">
    <property type="entry name" value="FHIT"/>
    <property type="match status" value="1"/>
</dbReference>
<evidence type="ECO:0000256" key="8">
    <source>
        <dbReference type="SAM" id="MobiDB-lite"/>
    </source>
</evidence>
<dbReference type="InterPro" id="IPR019808">
    <property type="entry name" value="Histidine_triad_CS"/>
</dbReference>
<dbReference type="InterPro" id="IPR039383">
    <property type="entry name" value="FHIT"/>
</dbReference>
<feature type="active site" description="Tele-AMP-histidine intermediate" evidence="3">
    <location>
        <position position="114"/>
    </location>
</feature>
<dbReference type="EMBL" id="JAUKTV010000007">
    <property type="protein sequence ID" value="KAK0735772.1"/>
    <property type="molecule type" value="Genomic_DNA"/>
</dbReference>
<evidence type="ECO:0000259" key="9">
    <source>
        <dbReference type="PROSITE" id="PS51084"/>
    </source>
</evidence>
<dbReference type="InterPro" id="IPR051884">
    <property type="entry name" value="Bis(5'-adenosyl)-TPase_reg"/>
</dbReference>
<dbReference type="PANTHER" id="PTHR46243:SF1">
    <property type="entry name" value="BIS(5'-ADENOSYL)-TRIPHOSPHATASE"/>
    <property type="match status" value="1"/>
</dbReference>
<name>A0AA40EET5_9PEZI</name>
<feature type="region of interest" description="Disordered" evidence="8">
    <location>
        <begin position="159"/>
        <end position="180"/>
    </location>
</feature>
<feature type="short sequence motif" description="Histidine triad motif" evidence="6">
    <location>
        <begin position="112"/>
        <end position="116"/>
    </location>
</feature>
<evidence type="ECO:0000256" key="7">
    <source>
        <dbReference type="RuleBase" id="RU366076"/>
    </source>
</evidence>
<evidence type="ECO:0000256" key="2">
    <source>
        <dbReference type="ARBA" id="ARBA00022801"/>
    </source>
</evidence>
<dbReference type="PROSITE" id="PS51084">
    <property type="entry name" value="HIT_2"/>
    <property type="match status" value="1"/>
</dbReference>